<dbReference type="RefSeq" id="WP_156732854.1">
    <property type="nucleotide sequence ID" value="NZ_CACRTT010000023.1"/>
</dbReference>
<protein>
    <recommendedName>
        <fullName evidence="2">SEC-C motif domain protein</fullName>
    </recommendedName>
</protein>
<sequence length="432" mass="49782">MRELDDREPCPCGRDALYGECCKSVGIRWYREGDLLYKQYNAHIPQEGMDFLNENEQKFLMLFGREPTSDDLIFFDASAHGNDYFRKCITFLRNLGLPKEWIYAFYRTDGLMPTVENEKLLSQSDIELFRGYCHEYTELMDADFGSGRINALLFTSITNEMLESACDNILPSVLSGLEYFLNTVTEKRGGIVNPPNSLKEYASFIAIRVIKALRSVRMLAVSYETESIYSIGRSLFECYVYLKNINDDQVFFDEEILPVLNSHEYGFEVNEGQINYKKMHISKALNSAKRKRGKSLYRLNKQCGPAIDSDLYNYYYQPACQFVHIDAFTARCCFYEEDLYAEFDSSLVATTCVLATAILVLEQLAKLALISELQARDLMHLSSECAYRICDCLMMLAVDPEQSEDEYHQLLKRLKMVEGNSWSFNEGDFSEA</sequence>
<organism evidence="1">
    <name type="scientific">Eggerthella lenta</name>
    <name type="common">Eubacterium lentum</name>
    <dbReference type="NCBI Taxonomy" id="84112"/>
    <lineage>
        <taxon>Bacteria</taxon>
        <taxon>Bacillati</taxon>
        <taxon>Actinomycetota</taxon>
        <taxon>Coriobacteriia</taxon>
        <taxon>Eggerthellales</taxon>
        <taxon>Eggerthellaceae</taxon>
        <taxon>Eggerthella</taxon>
    </lineage>
</organism>
<proteinExistence type="predicted"/>
<gene>
    <name evidence="1" type="ORF">ELLFYP107_00341</name>
</gene>
<dbReference type="Pfam" id="PF18928">
    <property type="entry name" value="DUF5677"/>
    <property type="match status" value="1"/>
</dbReference>
<name>A0A6N3E8U8_EGGLN</name>
<dbReference type="AlphaFoldDB" id="A0A6N3E8U8"/>
<reference evidence="1" key="1">
    <citation type="submission" date="2019-11" db="EMBL/GenBank/DDBJ databases">
        <authorList>
            <person name="Feng L."/>
        </authorList>
    </citation>
    <scope>NUCLEOTIDE SEQUENCE</scope>
    <source>
        <strain evidence="1">ElentaLFYP107</strain>
    </source>
</reference>
<accession>A0A6N3E8U8</accession>
<dbReference type="InterPro" id="IPR043733">
    <property type="entry name" value="DUF5677"/>
</dbReference>
<dbReference type="EMBL" id="CACRTT010000023">
    <property type="protein sequence ID" value="VYU38126.1"/>
    <property type="molecule type" value="Genomic_DNA"/>
</dbReference>
<evidence type="ECO:0008006" key="2">
    <source>
        <dbReference type="Google" id="ProtNLM"/>
    </source>
</evidence>
<evidence type="ECO:0000313" key="1">
    <source>
        <dbReference type="EMBL" id="VYU38126.1"/>
    </source>
</evidence>